<evidence type="ECO:0000313" key="3">
    <source>
        <dbReference type="EMBL" id="KHJ30853.1"/>
    </source>
</evidence>
<evidence type="ECO:0000259" key="2">
    <source>
        <dbReference type="PROSITE" id="PS50011"/>
    </source>
</evidence>
<protein>
    <recommendedName>
        <fullName evidence="2">Protein kinase domain-containing protein</fullName>
    </recommendedName>
</protein>
<dbReference type="GO" id="GO:0005737">
    <property type="term" value="C:cytoplasm"/>
    <property type="evidence" value="ECO:0007669"/>
    <property type="project" value="TreeGrafter"/>
</dbReference>
<feature type="compositionally biased region" description="Polar residues" evidence="1">
    <location>
        <begin position="644"/>
        <end position="657"/>
    </location>
</feature>
<dbReference type="SUPFAM" id="SSF56112">
    <property type="entry name" value="Protein kinase-like (PK-like)"/>
    <property type="match status" value="1"/>
</dbReference>
<dbReference type="GO" id="GO:0005524">
    <property type="term" value="F:ATP binding"/>
    <property type="evidence" value="ECO:0007669"/>
    <property type="project" value="InterPro"/>
</dbReference>
<dbReference type="OMA" id="RSDHITK"/>
<evidence type="ECO:0000313" key="4">
    <source>
        <dbReference type="Proteomes" id="UP000030854"/>
    </source>
</evidence>
<name>A0A0B1NY24_UNCNE</name>
<dbReference type="GO" id="GO:0004674">
    <property type="term" value="F:protein serine/threonine kinase activity"/>
    <property type="evidence" value="ECO:0007669"/>
    <property type="project" value="TreeGrafter"/>
</dbReference>
<dbReference type="PROSITE" id="PS50011">
    <property type="entry name" value="PROTEIN_KINASE_DOM"/>
    <property type="match status" value="1"/>
</dbReference>
<accession>A0A0B1NY24</accession>
<dbReference type="InterPro" id="IPR000719">
    <property type="entry name" value="Prot_kinase_dom"/>
</dbReference>
<dbReference type="STRING" id="52586.A0A0B1NY24"/>
<dbReference type="Pfam" id="PF00069">
    <property type="entry name" value="Pkinase"/>
    <property type="match status" value="1"/>
</dbReference>
<dbReference type="Gene3D" id="1.10.510.10">
    <property type="entry name" value="Transferase(Phosphotransferase) domain 1"/>
    <property type="match status" value="1"/>
</dbReference>
<sequence>MSQSTVNPETVNCALEDYFDWEYKAWVEILADLEQDTKEHFLPLDAVRSYFTTCDSQLQRNLDKILVEIFNMDSPPVNSDLILRDHIATFCILLQIDRGRYIEHFTCFEELSDNRLPFDSAHPPGPFPTVMGDYTFFQEFCEVQRRYCVPIFNSHMLHKNFGHQRLLPITFKERLQTRGVAAAHIIRLYGPHNKMTRESVKVKNPNSNTFVIKSYSTTRDHDLYTKQVNTFRSFKNADGILKFFGSFEYRGQSHILLEFADKGTLIDFFKTEAPPTRGDQIIDFWENILQLTKGLKAIHSVKGIHNDIFSENILVLSNGTRLPSNWLFKFSNPGTMSESNNYTGQLASMSIPEDSSSVHLKDHVINIESKSDHQGTKSLVNVDIWRLGCIFSQAAFWIADGYKGILDFERKFGDNIDIIKTLRIQEEKKISENIIDAHAEIENHLRRSDHITKDLLTDMIDEMLWPEDHPNIDILIEKAESMIATARQTLSEVSSKKSSRPRSQSRNTSRVCSPAPPVPLILKKDSTELPLSKPRFPRRCGSLRVNFNHHSNSLSSKISVASDINSSASGIKTTNLYTFNSMSKITSGLENKSPVTSWFLDSPTTDSPFTVPRLPSMRNKQFHSLSSESDLTFAKETSIEINLPSKSYQSKNPSQAFDESRETDTTNKSFVNNETVRSATYEVCLPSKQRTIPLQNTSHEYRLPPLAPYKSPFQNMQSENVKPFCPQFESFTESNHQSLSACTSINPKINPEESYPQSRPHTSIDVKRHNSIHRLKLENDTYQRIFNLSDQPIPSSMETSVISNDRCCNESISSSACSSLTNKSAASSFLSKSCRLSSFNSRRNSLRSMPENGVSLSRTATARSTFCQSLNEFHDQNKIAHIDINTCRYWKHLNKTSRRKSKVPLLPGAYLLLPLKKYDHIFIIDDSVSMAPHWPEVCLVFESLSYVVKGMSPLGTQLFFTISSESLRKKGTHDLCQFVSEKRLQRAQTNIAKRLDLQLAAYRLKLWESNKRTRDVRPVNFYILSNGLWTPESYEKLRDTIEQTALLLSQFGLKNQVYLSFIGFESTSAAAHSIETLSSIDWGDGLRVGWSWWTGNIWGMLRGDLVNIERNGSTLCYTNEPPVDEKNYDQNLIIENKVFMSGFNGNQVIGEVEGLYELA</sequence>
<dbReference type="PANTHER" id="PTHR44167">
    <property type="entry name" value="OVARIAN-SPECIFIC SERINE/THREONINE-PROTEIN KINASE LOK-RELATED"/>
    <property type="match status" value="1"/>
</dbReference>
<feature type="region of interest" description="Disordered" evidence="1">
    <location>
        <begin position="644"/>
        <end position="665"/>
    </location>
</feature>
<proteinExistence type="predicted"/>
<keyword evidence="4" id="KW-1185">Reference proteome</keyword>
<dbReference type="PANTHER" id="PTHR44167:SF24">
    <property type="entry name" value="SERINE_THREONINE-PROTEIN KINASE CHK2"/>
    <property type="match status" value="1"/>
</dbReference>
<dbReference type="InterPro" id="IPR011009">
    <property type="entry name" value="Kinase-like_dom_sf"/>
</dbReference>
<gene>
    <name evidence="3" type="ORF">EV44_g6486</name>
</gene>
<dbReference type="GO" id="GO:0005634">
    <property type="term" value="C:nucleus"/>
    <property type="evidence" value="ECO:0007669"/>
    <property type="project" value="TreeGrafter"/>
</dbReference>
<feature type="domain" description="Protein kinase" evidence="2">
    <location>
        <begin position="183"/>
        <end position="483"/>
    </location>
</feature>
<dbReference type="GO" id="GO:0044773">
    <property type="term" value="P:mitotic DNA damage checkpoint signaling"/>
    <property type="evidence" value="ECO:0007669"/>
    <property type="project" value="TreeGrafter"/>
</dbReference>
<dbReference type="Proteomes" id="UP000030854">
    <property type="component" value="Unassembled WGS sequence"/>
</dbReference>
<reference evidence="3 4" key="1">
    <citation type="journal article" date="2014" name="BMC Genomics">
        <title>Adaptive genomic structural variation in the grape powdery mildew pathogen, Erysiphe necator.</title>
        <authorList>
            <person name="Jones L."/>
            <person name="Riaz S."/>
            <person name="Morales-Cruz A."/>
            <person name="Amrine K.C."/>
            <person name="McGuire B."/>
            <person name="Gubler W.D."/>
            <person name="Walker M.A."/>
            <person name="Cantu D."/>
        </authorList>
    </citation>
    <scope>NUCLEOTIDE SEQUENCE [LARGE SCALE GENOMIC DNA]</scope>
    <source>
        <strain evidence="4">c</strain>
    </source>
</reference>
<organism evidence="3 4">
    <name type="scientific">Uncinula necator</name>
    <name type="common">Grape powdery mildew</name>
    <dbReference type="NCBI Taxonomy" id="52586"/>
    <lineage>
        <taxon>Eukaryota</taxon>
        <taxon>Fungi</taxon>
        <taxon>Dikarya</taxon>
        <taxon>Ascomycota</taxon>
        <taxon>Pezizomycotina</taxon>
        <taxon>Leotiomycetes</taxon>
        <taxon>Erysiphales</taxon>
        <taxon>Erysiphaceae</taxon>
        <taxon>Erysiphe</taxon>
    </lineage>
</organism>
<comment type="caution">
    <text evidence="3">The sequence shown here is derived from an EMBL/GenBank/DDBJ whole genome shotgun (WGS) entry which is preliminary data.</text>
</comment>
<dbReference type="EMBL" id="JNVN01003531">
    <property type="protein sequence ID" value="KHJ30853.1"/>
    <property type="molecule type" value="Genomic_DNA"/>
</dbReference>
<dbReference type="HOGENOM" id="CLU_005931_0_0_1"/>
<feature type="region of interest" description="Disordered" evidence="1">
    <location>
        <begin position="487"/>
        <end position="517"/>
    </location>
</feature>
<dbReference type="AlphaFoldDB" id="A0A0B1NY24"/>
<evidence type="ECO:0000256" key="1">
    <source>
        <dbReference type="SAM" id="MobiDB-lite"/>
    </source>
</evidence>